<name>A0A368YMI2_9HYPH</name>
<protein>
    <submittedName>
        <fullName evidence="1">Uncharacterized protein</fullName>
    </submittedName>
</protein>
<reference evidence="1 2" key="1">
    <citation type="submission" date="2018-07" db="EMBL/GenBank/DDBJ databases">
        <title>Genomic Encyclopedia of Type Strains, Phase III (KMG-III): the genomes of soil and plant-associated and newly described type strains.</title>
        <authorList>
            <person name="Whitman W."/>
        </authorList>
    </citation>
    <scope>NUCLEOTIDE SEQUENCE [LARGE SCALE GENOMIC DNA]</scope>
    <source>
        <strain evidence="1 2">31-25a</strain>
    </source>
</reference>
<gene>
    <name evidence="1" type="ORF">C7476_11879</name>
</gene>
<evidence type="ECO:0000313" key="2">
    <source>
        <dbReference type="Proteomes" id="UP000253324"/>
    </source>
</evidence>
<keyword evidence="2" id="KW-1185">Reference proteome</keyword>
<dbReference type="EMBL" id="QPJM01000018">
    <property type="protein sequence ID" value="RCW79364.1"/>
    <property type="molecule type" value="Genomic_DNA"/>
</dbReference>
<comment type="caution">
    <text evidence="1">The sequence shown here is derived from an EMBL/GenBank/DDBJ whole genome shotgun (WGS) entry which is preliminary data.</text>
</comment>
<evidence type="ECO:0000313" key="1">
    <source>
        <dbReference type="EMBL" id="RCW79364.1"/>
    </source>
</evidence>
<dbReference type="Proteomes" id="UP000253324">
    <property type="component" value="Unassembled WGS sequence"/>
</dbReference>
<organism evidence="1 2">
    <name type="scientific">Phyllobacterium bourgognense</name>
    <dbReference type="NCBI Taxonomy" id="314236"/>
    <lineage>
        <taxon>Bacteria</taxon>
        <taxon>Pseudomonadati</taxon>
        <taxon>Pseudomonadota</taxon>
        <taxon>Alphaproteobacteria</taxon>
        <taxon>Hyphomicrobiales</taxon>
        <taxon>Phyllobacteriaceae</taxon>
        <taxon>Phyllobacterium</taxon>
    </lineage>
</organism>
<accession>A0A368YMI2</accession>
<proteinExistence type="predicted"/>
<sequence>MLLRNKAKCRWRNLLERRDFSLDPVSGGWSGAGVKGWCKR</sequence>
<dbReference type="AlphaFoldDB" id="A0A368YMI2"/>